<dbReference type="SMART" id="SM00520">
    <property type="entry name" value="BASIC"/>
    <property type="match status" value="1"/>
</dbReference>
<dbReference type="Gene3D" id="4.10.280.10">
    <property type="entry name" value="Helix-loop-helix DNA-binding domain"/>
    <property type="match status" value="1"/>
</dbReference>
<evidence type="ECO:0000313" key="7">
    <source>
        <dbReference type="Proteomes" id="UP000278807"/>
    </source>
</evidence>
<feature type="compositionally biased region" description="Polar residues" evidence="4">
    <location>
        <begin position="233"/>
        <end position="255"/>
    </location>
</feature>
<feature type="region of interest" description="Disordered" evidence="4">
    <location>
        <begin position="1"/>
        <end position="35"/>
    </location>
</feature>
<evidence type="ECO:0000313" key="8">
    <source>
        <dbReference type="WBParaSite" id="HNAJ_0001324201-mRNA-1"/>
    </source>
</evidence>
<feature type="region of interest" description="Disordered" evidence="4">
    <location>
        <begin position="547"/>
        <end position="584"/>
    </location>
</feature>
<gene>
    <name evidence="6" type="ORF">HNAJ_LOCUS13216</name>
</gene>
<dbReference type="CDD" id="cd19699">
    <property type="entry name" value="bHLH_TS_dMYOD_like"/>
    <property type="match status" value="1"/>
</dbReference>
<keyword evidence="3" id="KW-0539">Nucleus</keyword>
<feature type="compositionally biased region" description="Basic and acidic residues" evidence="4">
    <location>
        <begin position="479"/>
        <end position="488"/>
    </location>
</feature>
<dbReference type="EMBL" id="UZAE01015117">
    <property type="protein sequence ID" value="VDO15272.1"/>
    <property type="molecule type" value="Genomic_DNA"/>
</dbReference>
<feature type="domain" description="BHLH" evidence="5">
    <location>
        <begin position="359"/>
        <end position="410"/>
    </location>
</feature>
<dbReference type="InterPro" id="IPR039704">
    <property type="entry name" value="Myogenic_factor"/>
</dbReference>
<accession>A0A0R3TZE3</accession>
<name>A0A0R3TZE3_RODNA</name>
<evidence type="ECO:0000256" key="3">
    <source>
        <dbReference type="ARBA" id="ARBA00023242"/>
    </source>
</evidence>
<sequence>MLGSSNSDYSSSEVAPNATAKLHDSESSNRASRSEAVYPYPEYANLMGYETASVNQNRPFPTDSHPGPLQTLVSQLVAKSELTSNEGNYDHLLYSATTSSAAPGYPPFYGNQPAAGVMPPTFEGFYPQSYTAYMSDHLNSSTDLNGFAYSGGYPTNRGYETSDYVGPEYPSQHPATSSANKPAAATANALDSSSTSSVNSTCSAMEPGFSNNPGFYLKPEEGGKLPGFFNGPNSGVQSAPNTAGTTPTTCNLNSSIDKDQGKRMADTRRNGGDMRKKVRSLQQTPKKADSVTEKTAKSSLGMSEDHSPISMGDSGDDTCSSDDEHGPGSKEEHVLAPGSHGQCLLWACKACKKKTMQVDRRKAATMRERRRLRKVNEAFETLKRRTCSNPNQRMPKVEILRTAIDYIENLEEMLHRNGVLLGTSPTGTSPSAGSLLRSAGRYPSTNPSTPNNKINSVDGARIQRVVSGTRGRKACGISKGDKAGDQTRPEYSNIVPTPGTPNGTQAPFMKMETAQAPMQAEEQSYRGYASILANNDWPPSIQVHDPNSVSGVTVSPPPWRHMAPPLNSNTSEKSATAVPEKALC</sequence>
<proteinExistence type="predicted"/>
<keyword evidence="2" id="KW-0238">DNA-binding</keyword>
<organism evidence="8">
    <name type="scientific">Rodentolepis nana</name>
    <name type="common">Dwarf tapeworm</name>
    <name type="synonym">Hymenolepis nana</name>
    <dbReference type="NCBI Taxonomy" id="102285"/>
    <lineage>
        <taxon>Eukaryota</taxon>
        <taxon>Metazoa</taxon>
        <taxon>Spiralia</taxon>
        <taxon>Lophotrochozoa</taxon>
        <taxon>Platyhelminthes</taxon>
        <taxon>Cestoda</taxon>
        <taxon>Eucestoda</taxon>
        <taxon>Cyclophyllidea</taxon>
        <taxon>Hymenolepididae</taxon>
        <taxon>Rodentolepis</taxon>
    </lineage>
</organism>
<protein>
    <submittedName>
        <fullName evidence="8">BHLH domain-containing protein</fullName>
    </submittedName>
</protein>
<feature type="compositionally biased region" description="Low complexity" evidence="4">
    <location>
        <begin position="174"/>
        <end position="202"/>
    </location>
</feature>
<feature type="compositionally biased region" description="Basic and acidic residues" evidence="4">
    <location>
        <begin position="256"/>
        <end position="275"/>
    </location>
</feature>
<dbReference type="GO" id="GO:0000981">
    <property type="term" value="F:DNA-binding transcription factor activity, RNA polymerase II-specific"/>
    <property type="evidence" value="ECO:0007669"/>
    <property type="project" value="TreeGrafter"/>
</dbReference>
<dbReference type="WBParaSite" id="HNAJ_0001324201-mRNA-1">
    <property type="protein sequence ID" value="HNAJ_0001324201-mRNA-1"/>
    <property type="gene ID" value="HNAJ_0001324201"/>
</dbReference>
<feature type="region of interest" description="Disordered" evidence="4">
    <location>
        <begin position="233"/>
        <end position="335"/>
    </location>
</feature>
<dbReference type="GO" id="GO:0007517">
    <property type="term" value="P:muscle organ development"/>
    <property type="evidence" value="ECO:0007669"/>
    <property type="project" value="InterPro"/>
</dbReference>
<comment type="subcellular location">
    <subcellularLocation>
        <location evidence="1">Nucleus</location>
    </subcellularLocation>
</comment>
<evidence type="ECO:0000256" key="1">
    <source>
        <dbReference type="ARBA" id="ARBA00004123"/>
    </source>
</evidence>
<evidence type="ECO:0000256" key="2">
    <source>
        <dbReference type="ARBA" id="ARBA00023125"/>
    </source>
</evidence>
<evidence type="ECO:0000313" key="6">
    <source>
        <dbReference type="EMBL" id="VDO15272.1"/>
    </source>
</evidence>
<dbReference type="SUPFAM" id="SSF47459">
    <property type="entry name" value="HLH, helix-loop-helix DNA-binding domain"/>
    <property type="match status" value="1"/>
</dbReference>
<keyword evidence="7" id="KW-1185">Reference proteome</keyword>
<dbReference type="Pfam" id="PF01586">
    <property type="entry name" value="Basic"/>
    <property type="match status" value="1"/>
</dbReference>
<dbReference type="GO" id="GO:0000978">
    <property type="term" value="F:RNA polymerase II cis-regulatory region sequence-specific DNA binding"/>
    <property type="evidence" value="ECO:0007669"/>
    <property type="project" value="TreeGrafter"/>
</dbReference>
<evidence type="ECO:0000256" key="4">
    <source>
        <dbReference type="SAM" id="MobiDB-lite"/>
    </source>
</evidence>
<dbReference type="InterPro" id="IPR002546">
    <property type="entry name" value="MyoD_N"/>
</dbReference>
<feature type="region of interest" description="Disordered" evidence="4">
    <location>
        <begin position="159"/>
        <end position="202"/>
    </location>
</feature>
<dbReference type="Pfam" id="PF00010">
    <property type="entry name" value="HLH"/>
    <property type="match status" value="1"/>
</dbReference>
<reference evidence="6 7" key="2">
    <citation type="submission" date="2018-11" db="EMBL/GenBank/DDBJ databases">
        <authorList>
            <consortium name="Pathogen Informatics"/>
        </authorList>
    </citation>
    <scope>NUCLEOTIDE SEQUENCE [LARGE SCALE GENOMIC DNA]</scope>
</reference>
<feature type="region of interest" description="Disordered" evidence="4">
    <location>
        <begin position="424"/>
        <end position="455"/>
    </location>
</feature>
<dbReference type="GO" id="GO:0045663">
    <property type="term" value="P:positive regulation of myoblast differentiation"/>
    <property type="evidence" value="ECO:0007669"/>
    <property type="project" value="TreeGrafter"/>
</dbReference>
<dbReference type="GO" id="GO:0005634">
    <property type="term" value="C:nucleus"/>
    <property type="evidence" value="ECO:0007669"/>
    <property type="project" value="UniProtKB-SubCell"/>
</dbReference>
<feature type="compositionally biased region" description="Basic and acidic residues" evidence="4">
    <location>
        <begin position="286"/>
        <end position="296"/>
    </location>
</feature>
<dbReference type="STRING" id="102285.A0A0R3TZE3"/>
<dbReference type="AlphaFoldDB" id="A0A0R3TZE3"/>
<feature type="region of interest" description="Disordered" evidence="4">
    <location>
        <begin position="467"/>
        <end position="502"/>
    </location>
</feature>
<reference evidence="8" key="1">
    <citation type="submission" date="2017-02" db="UniProtKB">
        <authorList>
            <consortium name="WormBaseParasite"/>
        </authorList>
    </citation>
    <scope>IDENTIFICATION</scope>
</reference>
<dbReference type="FunFam" id="4.10.280.10:FF:000005">
    <property type="entry name" value="Myogenic factor"/>
    <property type="match status" value="1"/>
</dbReference>
<feature type="compositionally biased region" description="Polar residues" evidence="4">
    <location>
        <begin position="443"/>
        <end position="455"/>
    </location>
</feature>
<dbReference type="Proteomes" id="UP000278807">
    <property type="component" value="Unassembled WGS sequence"/>
</dbReference>
<dbReference type="InterPro" id="IPR011598">
    <property type="entry name" value="bHLH_dom"/>
</dbReference>
<feature type="compositionally biased region" description="Low complexity" evidence="4">
    <location>
        <begin position="424"/>
        <end position="435"/>
    </location>
</feature>
<dbReference type="SMART" id="SM00353">
    <property type="entry name" value="HLH"/>
    <property type="match status" value="1"/>
</dbReference>
<evidence type="ECO:0000259" key="5">
    <source>
        <dbReference type="PROSITE" id="PS50888"/>
    </source>
</evidence>
<dbReference type="OrthoDB" id="10049614at2759"/>
<feature type="compositionally biased region" description="Polar residues" evidence="4">
    <location>
        <begin position="1"/>
        <end position="14"/>
    </location>
</feature>
<dbReference type="PANTHER" id="PTHR11534:SF9">
    <property type="entry name" value="MYOGENIC-DETERMINATION PROTEIN"/>
    <property type="match status" value="1"/>
</dbReference>
<dbReference type="GO" id="GO:0046983">
    <property type="term" value="F:protein dimerization activity"/>
    <property type="evidence" value="ECO:0007669"/>
    <property type="project" value="InterPro"/>
</dbReference>
<dbReference type="PROSITE" id="PS50888">
    <property type="entry name" value="BHLH"/>
    <property type="match status" value="1"/>
</dbReference>
<dbReference type="PANTHER" id="PTHR11534">
    <property type="entry name" value="MYOGENIC FACTOR"/>
    <property type="match status" value="1"/>
</dbReference>
<feature type="compositionally biased region" description="Basic and acidic residues" evidence="4">
    <location>
        <begin position="322"/>
        <end position="334"/>
    </location>
</feature>
<dbReference type="InterPro" id="IPR036638">
    <property type="entry name" value="HLH_DNA-bd_sf"/>
</dbReference>